<protein>
    <submittedName>
        <fullName evidence="2">Uncharacterized protein</fullName>
    </submittedName>
</protein>
<name>A0A7K0D6F5_9NOCA</name>
<proteinExistence type="predicted"/>
<dbReference type="EMBL" id="WEGK01000009">
    <property type="protein sequence ID" value="MQY21320.1"/>
    <property type="molecule type" value="Genomic_DNA"/>
</dbReference>
<comment type="caution">
    <text evidence="2">The sequence shown here is derived from an EMBL/GenBank/DDBJ whole genome shotgun (WGS) entry which is preliminary data.</text>
</comment>
<keyword evidence="3" id="KW-1185">Reference proteome</keyword>
<reference evidence="2 3" key="1">
    <citation type="submission" date="2019-10" db="EMBL/GenBank/DDBJ databases">
        <title>Nocardia macrotermitis sp. nov. and Nocardia aurantia sp. nov., isolated from the gut of fungus growing-termite Macrotermes natalensis.</title>
        <authorList>
            <person name="Benndorf R."/>
            <person name="Schwitalla J."/>
            <person name="Martin K."/>
            <person name="De Beer W."/>
            <person name="Kaster A.-K."/>
            <person name="Vollmers J."/>
            <person name="Poulsen M."/>
            <person name="Beemelmanns C."/>
        </authorList>
    </citation>
    <scope>NUCLEOTIDE SEQUENCE [LARGE SCALE GENOMIC DNA]</scope>
    <source>
        <strain evidence="2 3">RB20</strain>
    </source>
</reference>
<evidence type="ECO:0000313" key="2">
    <source>
        <dbReference type="EMBL" id="MQY21320.1"/>
    </source>
</evidence>
<dbReference type="Proteomes" id="UP000438448">
    <property type="component" value="Unassembled WGS sequence"/>
</dbReference>
<feature type="compositionally biased region" description="Low complexity" evidence="1">
    <location>
        <begin position="133"/>
        <end position="150"/>
    </location>
</feature>
<evidence type="ECO:0000256" key="1">
    <source>
        <dbReference type="SAM" id="MobiDB-lite"/>
    </source>
</evidence>
<dbReference type="RefSeq" id="WP_227833735.1">
    <property type="nucleotide sequence ID" value="NZ_WEGK01000009.1"/>
</dbReference>
<accession>A0A7K0D6F5</accession>
<gene>
    <name evidence="2" type="ORF">NRB20_44300</name>
</gene>
<sequence length="188" mass="19525">MNDFRQAHGPEHDARVGELAEELRLLAEVLLERVEPMLRRAAADGGAEWAGCSWCPLCAAAALARGEHHDVVASLAAHGTAIVTVLREALAGVPVEPVLPTDEPEDSPADRASADEASKDAAPQDDPSDDAADPFGPRAAAPDARSFSAAVHDAGTPSGAQESEVRASSTPAGDGRPRYISIPVQIKV</sequence>
<feature type="compositionally biased region" description="Basic and acidic residues" evidence="1">
    <location>
        <begin position="108"/>
        <end position="119"/>
    </location>
</feature>
<feature type="region of interest" description="Disordered" evidence="1">
    <location>
        <begin position="96"/>
        <end position="188"/>
    </location>
</feature>
<dbReference type="AlphaFoldDB" id="A0A7K0D6F5"/>
<evidence type="ECO:0000313" key="3">
    <source>
        <dbReference type="Proteomes" id="UP000438448"/>
    </source>
</evidence>
<organism evidence="2 3">
    <name type="scientific">Nocardia macrotermitis</name>
    <dbReference type="NCBI Taxonomy" id="2585198"/>
    <lineage>
        <taxon>Bacteria</taxon>
        <taxon>Bacillati</taxon>
        <taxon>Actinomycetota</taxon>
        <taxon>Actinomycetes</taxon>
        <taxon>Mycobacteriales</taxon>
        <taxon>Nocardiaceae</taxon>
        <taxon>Nocardia</taxon>
    </lineage>
</organism>
<feature type="compositionally biased region" description="Polar residues" evidence="1">
    <location>
        <begin position="158"/>
        <end position="171"/>
    </location>
</feature>